<proteinExistence type="predicted"/>
<gene>
    <name evidence="1" type="ORF">GDO86_002097</name>
</gene>
<comment type="caution">
    <text evidence="1">The sequence shown here is derived from an EMBL/GenBank/DDBJ whole genome shotgun (WGS) entry which is preliminary data.</text>
</comment>
<keyword evidence="2" id="KW-1185">Reference proteome</keyword>
<sequence>MDGRDSRCPRRLHTWLESLHGRKAAIQEETEQNDWKNGFELRKL</sequence>
<organism evidence="1 2">
    <name type="scientific">Hymenochirus boettgeri</name>
    <name type="common">Congo dwarf clawed frog</name>
    <dbReference type="NCBI Taxonomy" id="247094"/>
    <lineage>
        <taxon>Eukaryota</taxon>
        <taxon>Metazoa</taxon>
        <taxon>Chordata</taxon>
        <taxon>Craniata</taxon>
        <taxon>Vertebrata</taxon>
        <taxon>Euteleostomi</taxon>
        <taxon>Amphibia</taxon>
        <taxon>Batrachia</taxon>
        <taxon>Anura</taxon>
        <taxon>Pipoidea</taxon>
        <taxon>Pipidae</taxon>
        <taxon>Pipinae</taxon>
        <taxon>Hymenochirus</taxon>
    </lineage>
</organism>
<name>A0A8T2KL47_9PIPI</name>
<reference evidence="1" key="1">
    <citation type="thesis" date="2020" institute="ProQuest LLC" country="789 East Eisenhower Parkway, Ann Arbor, MI, USA">
        <title>Comparative Genomics and Chromosome Evolution.</title>
        <authorList>
            <person name="Mudd A.B."/>
        </authorList>
    </citation>
    <scope>NUCLEOTIDE SEQUENCE</scope>
    <source>
        <strain evidence="1">Female2</strain>
        <tissue evidence="1">Blood</tissue>
    </source>
</reference>
<dbReference type="AlphaFoldDB" id="A0A8T2KL47"/>
<accession>A0A8T2KL47</accession>
<protein>
    <submittedName>
        <fullName evidence="1">Uncharacterized protein</fullName>
    </submittedName>
</protein>
<evidence type="ECO:0000313" key="2">
    <source>
        <dbReference type="Proteomes" id="UP000812440"/>
    </source>
</evidence>
<evidence type="ECO:0000313" key="1">
    <source>
        <dbReference type="EMBL" id="KAG8456170.1"/>
    </source>
</evidence>
<dbReference type="EMBL" id="JAACNH010000001">
    <property type="protein sequence ID" value="KAG8456170.1"/>
    <property type="molecule type" value="Genomic_DNA"/>
</dbReference>
<dbReference type="Proteomes" id="UP000812440">
    <property type="component" value="Chromosome 1"/>
</dbReference>